<dbReference type="EMBL" id="JAENHN010000045">
    <property type="protein sequence ID" value="MBK1812133.1"/>
    <property type="molecule type" value="Genomic_DNA"/>
</dbReference>
<proteinExistence type="predicted"/>
<evidence type="ECO:0000313" key="2">
    <source>
        <dbReference type="EMBL" id="MBK1812133.1"/>
    </source>
</evidence>
<gene>
    <name evidence="2" type="ORF">JHL18_16035</name>
</gene>
<evidence type="ECO:0008006" key="4">
    <source>
        <dbReference type="Google" id="ProtNLM"/>
    </source>
</evidence>
<evidence type="ECO:0000256" key="1">
    <source>
        <dbReference type="SAM" id="Coils"/>
    </source>
</evidence>
<keyword evidence="1" id="KW-0175">Coiled coil</keyword>
<sequence length="275" mass="32035">MKLNTEIVDCYLAGNNIEKFKEHWIYKSIGKGEFKGKNIFVKPDLENSEKIKRIYDEIKQCLMQFEPFNRELWDKLFKSWNSILESVEVYLIVGLPEPNDATVIKNPDGNNVVVLDLGCWAKYIGKYDITQLVRNLLTHECGHICIQAEKPIIDMDYESGDYLKKLNSLIFNEGLAHLLSFCEDINSYDWNNVRISEVKAKSLSKLKQAIQEVEKEKQELYIYDAEFGDYYEKFGCMIGMCYFIDIYKSGTIGDLVKDYIDGHKTIISKILDFYI</sequence>
<dbReference type="Pfam" id="PF18958">
    <property type="entry name" value="DUF5700"/>
    <property type="match status" value="1"/>
</dbReference>
<accession>A0ABS1ES50</accession>
<organism evidence="2 3">
    <name type="scientific">Clostridium yunnanense</name>
    <dbReference type="NCBI Taxonomy" id="2800325"/>
    <lineage>
        <taxon>Bacteria</taxon>
        <taxon>Bacillati</taxon>
        <taxon>Bacillota</taxon>
        <taxon>Clostridia</taxon>
        <taxon>Eubacteriales</taxon>
        <taxon>Clostridiaceae</taxon>
        <taxon>Clostridium</taxon>
    </lineage>
</organism>
<dbReference type="InterPro" id="IPR043754">
    <property type="entry name" value="DUF5700"/>
</dbReference>
<dbReference type="RefSeq" id="WP_200271028.1">
    <property type="nucleotide sequence ID" value="NZ_JAENHN010000045.1"/>
</dbReference>
<comment type="caution">
    <text evidence="2">The sequence shown here is derived from an EMBL/GenBank/DDBJ whole genome shotgun (WGS) entry which is preliminary data.</text>
</comment>
<reference evidence="3" key="1">
    <citation type="submission" date="2021-01" db="EMBL/GenBank/DDBJ databases">
        <title>Genome public.</title>
        <authorList>
            <person name="Liu C."/>
            <person name="Sun Q."/>
        </authorList>
    </citation>
    <scope>NUCLEOTIDE SEQUENCE [LARGE SCALE GENOMIC DNA]</scope>
    <source>
        <strain evidence="3">YIM B02505</strain>
    </source>
</reference>
<protein>
    <recommendedName>
        <fullName evidence="4">DUF2268 domain-containing protein</fullName>
    </recommendedName>
</protein>
<feature type="coiled-coil region" evidence="1">
    <location>
        <begin position="196"/>
        <end position="226"/>
    </location>
</feature>
<name>A0ABS1ES50_9CLOT</name>
<evidence type="ECO:0000313" key="3">
    <source>
        <dbReference type="Proteomes" id="UP000596739"/>
    </source>
</evidence>
<keyword evidence="3" id="KW-1185">Reference proteome</keyword>
<dbReference type="Proteomes" id="UP000596739">
    <property type="component" value="Unassembled WGS sequence"/>
</dbReference>